<dbReference type="CTD" id="8239512"/>
<dbReference type="SUPFAM" id="SSF82171">
    <property type="entry name" value="DPP6 N-terminal domain-like"/>
    <property type="match status" value="1"/>
</dbReference>
<feature type="compositionally biased region" description="Basic residues" evidence="1">
    <location>
        <begin position="187"/>
        <end position="202"/>
    </location>
</feature>
<dbReference type="GeneID" id="8239512"/>
<feature type="compositionally biased region" description="Low complexity" evidence="1">
    <location>
        <begin position="281"/>
        <end position="297"/>
    </location>
</feature>
<feature type="compositionally biased region" description="Basic and acidic residues" evidence="1">
    <location>
        <begin position="268"/>
        <end position="279"/>
    </location>
</feature>
<dbReference type="InterPro" id="IPR052596">
    <property type="entry name" value="AMBRA1_autophagy"/>
</dbReference>
<dbReference type="HOGENOM" id="CLU_289571_0_0_1"/>
<reference evidence="3" key="3">
    <citation type="submission" date="2021-02" db="UniProtKB">
        <authorList>
            <consortium name="EnsemblMetazoa"/>
        </authorList>
    </citation>
    <scope>IDENTIFICATION</scope>
    <source>
        <strain evidence="3">USDA</strain>
    </source>
</reference>
<feature type="compositionally biased region" description="Low complexity" evidence="1">
    <location>
        <begin position="612"/>
        <end position="624"/>
    </location>
</feature>
<dbReference type="AlphaFoldDB" id="E0VF10"/>
<accession>E0VF10</accession>
<feature type="compositionally biased region" description="Basic and acidic residues" evidence="1">
    <location>
        <begin position="226"/>
        <end position="237"/>
    </location>
</feature>
<feature type="region of interest" description="Disordered" evidence="1">
    <location>
        <begin position="89"/>
        <end position="319"/>
    </location>
</feature>
<sequence>MWKELMNHITRFRDAIQSRGEEINAALLPNQNDNSNSSTELPSLRNLAISTPFSRESTSPTSSASLKFDIVNDYKKLVESMVNEIFDKAKKSKKASKKKSSSVFHSNVGDITSTSSLNTSLTARNETEEPQPGPSGLSNFNINRRAKSLKNENPTSVFDEMHNREGKRKRINSEGSDPLKRSEKTNNHFKLKNFSRATHLRRSSLSSSNINLKTADRESMSSGKALKKDKNMTKRFESNLSQLSQPSTSRSSISNEACQSCGQKKRPIRESNRPKRRNTDSPSNAGSYGSSSKLLKSNTGERNEVLREESGFDDPLASTSSRELAILSQDPITKELLKEMIKTMKARLSLLRLASSSAGEYIINDKYREPQRALPSSDDDSDESESNEESEQAALQNIQSNDDANSNSVQDATQVHSKKLLEFIVKSLTQIFGKNFGDLIQVLDEQIFNLHLLLHVALECTDFLREINWGDRSQNEEEQGNDGTDNQSTSVSNNVSERISERRRNLSGRSRDQPGVSTTQNDNIRSGVTINPFVPPNFRFEPVSPGSAAAFLRNSNRPFFLDYLRKRKRRMTRSSPPRELFSPSSSRMSSMSNSEGSFDTRRDTFSPDYYINNRSNRVRLNVRNSQERGNNPPSGIRSFDNESNNSETGQPHSSNNNNTLNNRRSGINYFSNGNNSHNNNGGNNNIIIVTGLSGDNEVNNSESNVNTENAGSEENSLRSSGTNSSFVNNNPAPPLRSMEVTLSRNENGDLSLRDERPIFWIRYGGSNESSGSTNSIEPRVSSFTVPVVQVNDIPVSDVSMLSQPRHQPQSPTPRIPEDVWRWRAWRPRLLHPRYNDPNPFEDQDSNINNYRVLRTSGGPHLGVYTLDPMIITDAPLSPHHRIQAWDFSKMNIPDISDREANGVVPECKIHNDASVDVSNDGHLLVTLLPSGRLSVTTMLGVYSLDWGSLGQLLYRTSFEQNAVSVSLSPTNRHLLVGLASRPVVVRDRTNMAQIFRLEGGKPSPNGGSWQSGRGRLVHIRDLEQTRESNVMSLNCIRWAPGAGQGLVYGTNTGQLKVLR</sequence>
<feature type="compositionally biased region" description="Acidic residues" evidence="1">
    <location>
        <begin position="377"/>
        <end position="391"/>
    </location>
</feature>
<gene>
    <name evidence="3" type="primary">8239512</name>
    <name evidence="2" type="ORF">Phum_PHUM148290</name>
</gene>
<feature type="compositionally biased region" description="Low complexity" evidence="1">
    <location>
        <begin position="698"/>
        <end position="709"/>
    </location>
</feature>
<feature type="compositionally biased region" description="Polar residues" evidence="1">
    <location>
        <begin position="641"/>
        <end position="654"/>
    </location>
</feature>
<dbReference type="KEGG" id="phu:Phum_PHUM148290"/>
<name>E0VF10_PEDHC</name>
<dbReference type="RefSeq" id="XP_002424722.1">
    <property type="nucleotide sequence ID" value="XM_002424677.1"/>
</dbReference>
<dbReference type="GO" id="GO:0000045">
    <property type="term" value="P:autophagosome assembly"/>
    <property type="evidence" value="ECO:0007669"/>
    <property type="project" value="TreeGrafter"/>
</dbReference>
<dbReference type="EnsemblMetazoa" id="PHUM148290-RA">
    <property type="protein sequence ID" value="PHUM148290-PA"/>
    <property type="gene ID" value="PHUM148290"/>
</dbReference>
<dbReference type="STRING" id="121224.E0VF10"/>
<evidence type="ECO:0000313" key="3">
    <source>
        <dbReference type="EnsemblMetazoa" id="PHUM148290-PA"/>
    </source>
</evidence>
<feature type="compositionally biased region" description="Low complexity" evidence="1">
    <location>
        <begin position="582"/>
        <end position="597"/>
    </location>
</feature>
<evidence type="ECO:0000313" key="2">
    <source>
        <dbReference type="EMBL" id="EEB11984.1"/>
    </source>
</evidence>
<dbReference type="OrthoDB" id="6363363at2759"/>
<feature type="compositionally biased region" description="Basic and acidic residues" evidence="1">
    <location>
        <begin position="177"/>
        <end position="186"/>
    </location>
</feature>
<feature type="compositionally biased region" description="Polar residues" evidence="1">
    <location>
        <begin position="515"/>
        <end position="528"/>
    </location>
</feature>
<dbReference type="EMBL" id="DS235100">
    <property type="protein sequence ID" value="EEB11984.1"/>
    <property type="molecule type" value="Genomic_DNA"/>
</dbReference>
<feature type="compositionally biased region" description="Basic and acidic residues" evidence="1">
    <location>
        <begin position="299"/>
        <end position="310"/>
    </location>
</feature>
<feature type="region of interest" description="Disordered" evidence="1">
    <location>
        <begin position="568"/>
        <end position="682"/>
    </location>
</feature>
<dbReference type="PANTHER" id="PTHR22874:SF1">
    <property type="entry name" value="ACTIVATING MOLECULE IN BECN1-REGULATED AUTOPHAGY PROTEIN 1"/>
    <property type="match status" value="1"/>
</dbReference>
<feature type="region of interest" description="Disordered" evidence="1">
    <location>
        <begin position="474"/>
        <end position="528"/>
    </location>
</feature>
<protein>
    <submittedName>
        <fullName evidence="2 3">Uncharacterized protein</fullName>
    </submittedName>
</protein>
<dbReference type="EMBL" id="AAZO01001716">
    <property type="status" value="NOT_ANNOTATED_CDS"/>
    <property type="molecule type" value="Genomic_DNA"/>
</dbReference>
<dbReference type="InParanoid" id="E0VF10"/>
<feature type="compositionally biased region" description="Low complexity" evidence="1">
    <location>
        <begin position="240"/>
        <end position="254"/>
    </location>
</feature>
<evidence type="ECO:0000256" key="1">
    <source>
        <dbReference type="SAM" id="MobiDB-lite"/>
    </source>
</evidence>
<organism>
    <name type="scientific">Pediculus humanus subsp. corporis</name>
    <name type="common">Body louse</name>
    <dbReference type="NCBI Taxonomy" id="121224"/>
    <lineage>
        <taxon>Eukaryota</taxon>
        <taxon>Metazoa</taxon>
        <taxon>Ecdysozoa</taxon>
        <taxon>Arthropoda</taxon>
        <taxon>Hexapoda</taxon>
        <taxon>Insecta</taxon>
        <taxon>Pterygota</taxon>
        <taxon>Neoptera</taxon>
        <taxon>Paraneoptera</taxon>
        <taxon>Psocodea</taxon>
        <taxon>Troctomorpha</taxon>
        <taxon>Phthiraptera</taxon>
        <taxon>Anoplura</taxon>
        <taxon>Pediculidae</taxon>
        <taxon>Pediculus</taxon>
    </lineage>
</organism>
<dbReference type="VEuPathDB" id="VectorBase:PHUM148290"/>
<keyword evidence="4" id="KW-1185">Reference proteome</keyword>
<feature type="compositionally biased region" description="Polar residues" evidence="1">
    <location>
        <begin position="481"/>
        <end position="497"/>
    </location>
</feature>
<feature type="region of interest" description="Disordered" evidence="1">
    <location>
        <begin position="369"/>
        <end position="394"/>
    </location>
</feature>
<dbReference type="GO" id="GO:0080008">
    <property type="term" value="C:Cul4-RING E3 ubiquitin ligase complex"/>
    <property type="evidence" value="ECO:0007669"/>
    <property type="project" value="TreeGrafter"/>
</dbReference>
<dbReference type="Proteomes" id="UP000009046">
    <property type="component" value="Unassembled WGS sequence"/>
</dbReference>
<dbReference type="GO" id="GO:1990756">
    <property type="term" value="F:ubiquitin-like ligase-substrate adaptor activity"/>
    <property type="evidence" value="ECO:0007669"/>
    <property type="project" value="TreeGrafter"/>
</dbReference>
<feature type="region of interest" description="Disordered" evidence="1">
    <location>
        <begin position="698"/>
        <end position="736"/>
    </location>
</feature>
<proteinExistence type="predicted"/>
<reference evidence="2" key="2">
    <citation type="submission" date="2007-04" db="EMBL/GenBank/DDBJ databases">
        <title>The genome of the human body louse.</title>
        <authorList>
            <consortium name="The Human Body Louse Genome Consortium"/>
            <person name="Kirkness E."/>
            <person name="Walenz B."/>
            <person name="Hass B."/>
            <person name="Bruggner R."/>
            <person name="Strausberg R."/>
        </authorList>
    </citation>
    <scope>NUCLEOTIDE SEQUENCE</scope>
    <source>
        <strain evidence="2">USDA</strain>
    </source>
</reference>
<dbReference type="PANTHER" id="PTHR22874">
    <property type="entry name" value="ACTIVATING MOLECULE IN BECN1-REGULATED AUTOPHAGY PROTEIN 1"/>
    <property type="match status" value="1"/>
</dbReference>
<feature type="compositionally biased region" description="Basic and acidic residues" evidence="1">
    <location>
        <begin position="498"/>
        <end position="512"/>
    </location>
</feature>
<reference evidence="2" key="1">
    <citation type="submission" date="2007-04" db="EMBL/GenBank/DDBJ databases">
        <title>Annotation of Pediculus humanus corporis strain USDA.</title>
        <authorList>
            <person name="Kirkness E."/>
            <person name="Hannick L."/>
            <person name="Hass B."/>
            <person name="Bruggner R."/>
            <person name="Lawson D."/>
            <person name="Bidwell S."/>
            <person name="Joardar V."/>
            <person name="Caler E."/>
            <person name="Walenz B."/>
            <person name="Inman J."/>
            <person name="Schobel S."/>
            <person name="Galinsky K."/>
            <person name="Amedeo P."/>
            <person name="Strausberg R."/>
        </authorList>
    </citation>
    <scope>NUCLEOTIDE SEQUENCE</scope>
    <source>
        <strain evidence="2">USDA</strain>
    </source>
</reference>
<feature type="compositionally biased region" description="Polar residues" evidence="1">
    <location>
        <begin position="710"/>
        <end position="730"/>
    </location>
</feature>
<evidence type="ECO:0000313" key="4">
    <source>
        <dbReference type="Proteomes" id="UP000009046"/>
    </source>
</evidence>
<dbReference type="GO" id="GO:0000423">
    <property type="term" value="P:mitophagy"/>
    <property type="evidence" value="ECO:0007669"/>
    <property type="project" value="TreeGrafter"/>
</dbReference>
<feature type="compositionally biased region" description="Low complexity" evidence="1">
    <location>
        <begin position="112"/>
        <end position="122"/>
    </location>
</feature>
<feature type="compositionally biased region" description="Basic residues" evidence="1">
    <location>
        <begin position="90"/>
        <end position="100"/>
    </location>
</feature>
<dbReference type="eggNOG" id="KOG0266">
    <property type="taxonomic scope" value="Eukaryota"/>
</dbReference>
<feature type="compositionally biased region" description="Low complexity" evidence="1">
    <location>
        <begin position="671"/>
        <end position="682"/>
    </location>
</feature>